<accession>A0A1Q2CYH1</accession>
<reference evidence="1 2" key="1">
    <citation type="journal article" date="2008" name="Int. J. Syst. Evol. Microbiol.">
        <title>Tessaracoccus flavescens sp. nov., isolated from marine sediment.</title>
        <authorList>
            <person name="Lee D.W."/>
            <person name="Lee S.D."/>
        </authorList>
    </citation>
    <scope>NUCLEOTIDE SEQUENCE [LARGE SCALE GENOMIC DNA]</scope>
    <source>
        <strain evidence="1 2">SST-39T</strain>
    </source>
</reference>
<evidence type="ECO:0000313" key="1">
    <source>
        <dbReference type="EMBL" id="AQP51160.1"/>
    </source>
</evidence>
<proteinExistence type="predicted"/>
<name>A0A1Q2CYH1_9ACTN</name>
<gene>
    <name evidence="1" type="ORF">BW733_10290</name>
</gene>
<protein>
    <submittedName>
        <fullName evidence="1">Uncharacterized protein</fullName>
    </submittedName>
</protein>
<evidence type="ECO:0000313" key="2">
    <source>
        <dbReference type="Proteomes" id="UP000188235"/>
    </source>
</evidence>
<sequence>MGLLDSLLISISVVGVATLIAIPKRRSARVIATLLTLASFLAAMRWEATLDEAVPQLTSFAVAAVALGQLAQLCVEVYNRFAVRPLEQAEGERSPDVETV</sequence>
<dbReference type="RefSeq" id="WP_077350210.1">
    <property type="nucleotide sequence ID" value="NZ_CP019607.1"/>
</dbReference>
<organism evidence="1 2">
    <name type="scientific">Tessaracoccus flavescens</name>
    <dbReference type="NCBI Taxonomy" id="399497"/>
    <lineage>
        <taxon>Bacteria</taxon>
        <taxon>Bacillati</taxon>
        <taxon>Actinomycetota</taxon>
        <taxon>Actinomycetes</taxon>
        <taxon>Propionibacteriales</taxon>
        <taxon>Propionibacteriaceae</taxon>
        <taxon>Tessaracoccus</taxon>
    </lineage>
</organism>
<dbReference type="KEGG" id="tfa:BW733_10290"/>
<dbReference type="STRING" id="399497.BW733_10290"/>
<dbReference type="AlphaFoldDB" id="A0A1Q2CYH1"/>
<keyword evidence="2" id="KW-1185">Reference proteome</keyword>
<dbReference type="Proteomes" id="UP000188235">
    <property type="component" value="Chromosome"/>
</dbReference>
<dbReference type="EMBL" id="CP019607">
    <property type="protein sequence ID" value="AQP51160.1"/>
    <property type="molecule type" value="Genomic_DNA"/>
</dbReference>